<evidence type="ECO:0000256" key="10">
    <source>
        <dbReference type="ARBA" id="ARBA00023004"/>
    </source>
</evidence>
<keyword evidence="8 12" id="KW-0479">Metal-binding</keyword>
<dbReference type="Gene3D" id="3.90.440.10">
    <property type="entry name" value="Nitric Oxide Synthase,Heme Domain,Chain A domain 2"/>
    <property type="match status" value="1"/>
</dbReference>
<feature type="binding site" description="axial binding residue" evidence="13">
    <location>
        <position position="61"/>
    </location>
    <ligand>
        <name>heme</name>
        <dbReference type="ChEBI" id="CHEBI:30413"/>
    </ligand>
    <ligandPart>
        <name>Fe</name>
        <dbReference type="ChEBI" id="CHEBI:18248"/>
    </ligandPart>
</feature>
<evidence type="ECO:0000313" key="15">
    <source>
        <dbReference type="EMBL" id="PCF54880.1"/>
    </source>
</evidence>
<dbReference type="Pfam" id="PF02898">
    <property type="entry name" value="NO_synthase"/>
    <property type="match status" value="1"/>
</dbReference>
<dbReference type="PROSITE" id="PS60001">
    <property type="entry name" value="NOS"/>
    <property type="match status" value="1"/>
</dbReference>
<dbReference type="SUPFAM" id="SSF56512">
    <property type="entry name" value="Nitric oxide (NO) synthase oxygenase domain"/>
    <property type="match status" value="1"/>
</dbReference>
<dbReference type="InterPro" id="IPR036119">
    <property type="entry name" value="NOS_N_sf"/>
</dbReference>
<comment type="function">
    <text evidence="3 12">Catalyzes the production of nitric oxide.</text>
</comment>
<feature type="domain" description="Nitric oxide synthase (NOS)" evidence="14">
    <location>
        <begin position="60"/>
        <end position="67"/>
    </location>
</feature>
<comment type="subunit">
    <text evidence="12">Homodimer.</text>
</comment>
<dbReference type="EC" id="1.14.14.47" evidence="5 12"/>
<comment type="caution">
    <text evidence="15">The sequence shown here is derived from an EMBL/GenBank/DDBJ whole genome shotgun (WGS) entry which is preliminary data.</text>
</comment>
<keyword evidence="10 12" id="KW-0408">Iron</keyword>
<dbReference type="InterPro" id="IPR044944">
    <property type="entry name" value="NOS_dom_3"/>
</dbReference>
<evidence type="ECO:0000256" key="4">
    <source>
        <dbReference type="ARBA" id="ARBA00005411"/>
    </source>
</evidence>
<evidence type="ECO:0000256" key="6">
    <source>
        <dbReference type="ARBA" id="ARBA00018859"/>
    </source>
</evidence>
<dbReference type="RefSeq" id="WP_096592903.1">
    <property type="nucleotide sequence ID" value="NZ_MWRM01000009.1"/>
</dbReference>
<reference evidence="15 16" key="1">
    <citation type="journal article" date="2017" name="PLoS ONE">
        <title>Development of a real-time PCR for detection of Staphylococcus pseudintermedius using a novel automated comparison of whole-genome sequences.</title>
        <authorList>
            <person name="Verstappen K.M."/>
            <person name="Huijbregts L."/>
            <person name="Spaninks M."/>
            <person name="Wagenaar J.A."/>
            <person name="Fluit A.C."/>
            <person name="Duim B."/>
        </authorList>
    </citation>
    <scope>NUCLEOTIDE SEQUENCE [LARGE SCALE GENOMIC DNA]</scope>
    <source>
        <strain evidence="15 16">215070706401-1</strain>
    </source>
</reference>
<keyword evidence="9 12" id="KW-0560">Oxidoreductase</keyword>
<evidence type="ECO:0000313" key="16">
    <source>
        <dbReference type="Proteomes" id="UP000218335"/>
    </source>
</evidence>
<comment type="cofactor">
    <cofactor evidence="1">
        <name>(6S)-5,6,7,8-tetrahydrofolate</name>
        <dbReference type="ChEBI" id="CHEBI:57453"/>
    </cofactor>
</comment>
<evidence type="ECO:0000256" key="12">
    <source>
        <dbReference type="PIRNR" id="PIRNR037219"/>
    </source>
</evidence>
<dbReference type="GO" id="GO:0046872">
    <property type="term" value="F:metal ion binding"/>
    <property type="evidence" value="ECO:0007669"/>
    <property type="project" value="UniProtKB-KW"/>
</dbReference>
<comment type="cofactor">
    <cofactor evidence="2 12 13">
        <name>heme</name>
        <dbReference type="ChEBI" id="CHEBI:30413"/>
    </cofactor>
</comment>
<dbReference type="Gene3D" id="3.90.1230.10">
    <property type="entry name" value="Nitric Oxide Synthase, Chain A, domain 3"/>
    <property type="match status" value="1"/>
</dbReference>
<evidence type="ECO:0000256" key="13">
    <source>
        <dbReference type="PIRSR" id="PIRSR037219-1"/>
    </source>
</evidence>
<gene>
    <name evidence="15" type="ORF">B5C08_07985</name>
</gene>
<keyword evidence="7 12" id="KW-0349">Heme</keyword>
<evidence type="ECO:0000256" key="1">
    <source>
        <dbReference type="ARBA" id="ARBA00001963"/>
    </source>
</evidence>
<comment type="similarity">
    <text evidence="4 12">Belongs to the NOS family. Bacterial NOS oxygenase subfamily.</text>
</comment>
<dbReference type="PIRSF" id="PIRSF037219">
    <property type="entry name" value="NOS_oxygenase"/>
    <property type="match status" value="1"/>
</dbReference>
<evidence type="ECO:0000256" key="9">
    <source>
        <dbReference type="ARBA" id="ARBA00023002"/>
    </source>
</evidence>
<evidence type="ECO:0000256" key="5">
    <source>
        <dbReference type="ARBA" id="ARBA00012735"/>
    </source>
</evidence>
<organism evidence="15 16">
    <name type="scientific">Staphylococcus delphini</name>
    <dbReference type="NCBI Taxonomy" id="53344"/>
    <lineage>
        <taxon>Bacteria</taxon>
        <taxon>Bacillati</taxon>
        <taxon>Bacillota</taxon>
        <taxon>Bacilli</taxon>
        <taxon>Bacillales</taxon>
        <taxon>Staphylococcaceae</taxon>
        <taxon>Staphylococcus</taxon>
        <taxon>Staphylococcus intermedius group</taxon>
    </lineage>
</organism>
<dbReference type="InterPro" id="IPR044943">
    <property type="entry name" value="NOS_dom_1"/>
</dbReference>
<name>A0A2A4GWX4_9STAP</name>
<proteinExistence type="inferred from homology"/>
<comment type="catalytic activity">
    <reaction evidence="11">
        <text>3 reduced [flavodoxin] + 2 L-arginine + 4 O2 = 3 oxidized [flavodoxin] + 2 L-citrulline + 2 nitric oxide + 4 H2O + 5 H(+)</text>
        <dbReference type="Rhea" id="RHEA:52324"/>
        <dbReference type="Rhea" id="RHEA-COMP:10622"/>
        <dbReference type="Rhea" id="RHEA-COMP:10623"/>
        <dbReference type="ChEBI" id="CHEBI:15377"/>
        <dbReference type="ChEBI" id="CHEBI:15378"/>
        <dbReference type="ChEBI" id="CHEBI:15379"/>
        <dbReference type="ChEBI" id="CHEBI:16480"/>
        <dbReference type="ChEBI" id="CHEBI:32682"/>
        <dbReference type="ChEBI" id="CHEBI:57618"/>
        <dbReference type="ChEBI" id="CHEBI:57743"/>
        <dbReference type="ChEBI" id="CHEBI:58210"/>
        <dbReference type="EC" id="1.14.14.47"/>
    </reaction>
</comment>
<dbReference type="InterPro" id="IPR004030">
    <property type="entry name" value="NOS_N"/>
</dbReference>
<dbReference type="PANTHER" id="PTHR43410">
    <property type="entry name" value="NITRIC OXIDE SYNTHASE OXYGENASE"/>
    <property type="match status" value="1"/>
</dbReference>
<comment type="miscellaneous">
    <text evidence="12">This protein is similar to the oxygenase domain of eukaryotic nitric oxide synthases but lacks the reductase domain which, in eukaryotes, is responsible for transfer of electrons to the ferric heme during nitric oxide synthesis.</text>
</comment>
<evidence type="ECO:0000256" key="11">
    <source>
        <dbReference type="ARBA" id="ARBA00048713"/>
    </source>
</evidence>
<dbReference type="PANTHER" id="PTHR43410:SF1">
    <property type="entry name" value="NITRIC OXIDE SYNTHASE"/>
    <property type="match status" value="1"/>
</dbReference>
<dbReference type="GO" id="GO:0004517">
    <property type="term" value="F:nitric-oxide synthase activity"/>
    <property type="evidence" value="ECO:0007669"/>
    <property type="project" value="InterPro"/>
</dbReference>
<sequence length="356" mass="40790">MLKEAQAFIKQMYDELDLPTTERDARLAEIEQAIQMTGTYRHTTDELTYGARVAWRHSNRCIGRLFWESLKVIDARDIKEESPFLKSIESHIKTATNGGRIKPCITIYAQSDEEGPQIWNNQLIRYAGYDGKGDPSEKSITKLAQHLGWTGAHTDFDVLPLIYQLPNQPVKYFDYPSNWIMEVPITHDQFPKVSALNLKWYAVPIISNMDLKIGGITYPTAPFNGWYMVTEIAVRNFTDTYRYNLLETFATAMGYTDLRNATFNKDRVLVEINDAVLQSFKKAGVSMVDHLTASKQFEKFEAAEARKGRTVTGKWSWLAPPLSPTLTTNYHHGFSNETREPNFFYKKNTSTGCPFH</sequence>
<dbReference type="InterPro" id="IPR050607">
    <property type="entry name" value="NOS"/>
</dbReference>
<accession>A0A2A4GWX4</accession>
<dbReference type="Proteomes" id="UP000218335">
    <property type="component" value="Unassembled WGS sequence"/>
</dbReference>
<dbReference type="InterPro" id="IPR017142">
    <property type="entry name" value="Nitric_oxide_synthase_Oase-su"/>
</dbReference>
<evidence type="ECO:0000256" key="3">
    <source>
        <dbReference type="ARBA" id="ARBA00002642"/>
    </source>
</evidence>
<dbReference type="AlphaFoldDB" id="A0A2A4GWX4"/>
<evidence type="ECO:0000256" key="2">
    <source>
        <dbReference type="ARBA" id="ARBA00001971"/>
    </source>
</evidence>
<evidence type="ECO:0000259" key="14">
    <source>
        <dbReference type="PROSITE" id="PS60001"/>
    </source>
</evidence>
<protein>
    <recommendedName>
        <fullName evidence="6 12">Nitric oxide synthase oxygenase</fullName>
        <ecNumber evidence="5 12">1.14.14.47</ecNumber>
    </recommendedName>
</protein>
<dbReference type="GO" id="GO:0006809">
    <property type="term" value="P:nitric oxide biosynthetic process"/>
    <property type="evidence" value="ECO:0007669"/>
    <property type="project" value="InterPro"/>
</dbReference>
<dbReference type="Gene3D" id="3.90.340.10">
    <property type="entry name" value="Nitric Oxide Synthase, Chain A, domain 1"/>
    <property type="match status" value="1"/>
</dbReference>
<evidence type="ECO:0000256" key="8">
    <source>
        <dbReference type="ARBA" id="ARBA00022723"/>
    </source>
</evidence>
<dbReference type="EMBL" id="MWUU01000009">
    <property type="protein sequence ID" value="PCF54880.1"/>
    <property type="molecule type" value="Genomic_DNA"/>
</dbReference>
<dbReference type="InterPro" id="IPR044940">
    <property type="entry name" value="NOS_dom_2"/>
</dbReference>
<dbReference type="GO" id="GO:0020037">
    <property type="term" value="F:heme binding"/>
    <property type="evidence" value="ECO:0007669"/>
    <property type="project" value="InterPro"/>
</dbReference>
<evidence type="ECO:0000256" key="7">
    <source>
        <dbReference type="ARBA" id="ARBA00022617"/>
    </source>
</evidence>